<reference evidence="3 4" key="1">
    <citation type="journal article" date="2018" name="Aquat. Microb. Ecol.">
        <title>Gammaproteobacterial methanotrophs dominate.</title>
        <authorList>
            <person name="Rissanen A.J."/>
            <person name="Saarenheimo J."/>
            <person name="Tiirola M."/>
            <person name="Peura S."/>
            <person name="Aalto S.L."/>
            <person name="Karvinen A."/>
            <person name="Nykanen H."/>
        </authorList>
    </citation>
    <scope>NUCLEOTIDE SEQUENCE [LARGE SCALE GENOMIC DNA]</scope>
    <source>
        <strain evidence="3">AMbin10</strain>
    </source>
</reference>
<dbReference type="Proteomes" id="UP000249396">
    <property type="component" value="Unassembled WGS sequence"/>
</dbReference>
<dbReference type="Gene3D" id="2.30.30.90">
    <property type="match status" value="1"/>
</dbReference>
<dbReference type="Pfam" id="PF04023">
    <property type="entry name" value="FeoA"/>
    <property type="match status" value="1"/>
</dbReference>
<protein>
    <submittedName>
        <fullName evidence="3">Ferrous iron transport protein A</fullName>
    </submittedName>
</protein>
<dbReference type="SMART" id="SM00899">
    <property type="entry name" value="FeoA"/>
    <property type="match status" value="1"/>
</dbReference>
<dbReference type="PANTHER" id="PTHR42954">
    <property type="entry name" value="FE(2+) TRANSPORT PROTEIN A"/>
    <property type="match status" value="1"/>
</dbReference>
<dbReference type="InterPro" id="IPR007167">
    <property type="entry name" value="Fe-transptr_FeoA-like"/>
</dbReference>
<comment type="caution">
    <text evidence="3">The sequence shown here is derived from an EMBL/GenBank/DDBJ whole genome shotgun (WGS) entry which is preliminary data.</text>
</comment>
<feature type="domain" description="Ferrous iron transporter FeoA-like" evidence="2">
    <location>
        <begin position="4"/>
        <end position="76"/>
    </location>
</feature>
<organism evidence="3 4">
    <name type="scientific">Candidatus Methylumidiphilus alinenensis</name>
    <dbReference type="NCBI Taxonomy" id="2202197"/>
    <lineage>
        <taxon>Bacteria</taxon>
        <taxon>Pseudomonadati</taxon>
        <taxon>Pseudomonadota</taxon>
        <taxon>Gammaproteobacteria</taxon>
        <taxon>Methylococcales</taxon>
        <taxon>Candidatus Methylumidiphilus</taxon>
    </lineage>
</organism>
<dbReference type="AlphaFoldDB" id="A0A2W4QQI9"/>
<dbReference type="EMBL" id="QJPH01000442">
    <property type="protein sequence ID" value="PZN73863.1"/>
    <property type="molecule type" value="Genomic_DNA"/>
</dbReference>
<evidence type="ECO:0000313" key="3">
    <source>
        <dbReference type="EMBL" id="PZN73863.1"/>
    </source>
</evidence>
<dbReference type="PANTHER" id="PTHR42954:SF2">
    <property type="entry name" value="FE(2+) TRANSPORT PROTEIN A"/>
    <property type="match status" value="1"/>
</dbReference>
<dbReference type="InterPro" id="IPR052713">
    <property type="entry name" value="FeoA"/>
</dbReference>
<dbReference type="GO" id="GO:0046914">
    <property type="term" value="F:transition metal ion binding"/>
    <property type="evidence" value="ECO:0007669"/>
    <property type="project" value="InterPro"/>
</dbReference>
<dbReference type="InterPro" id="IPR008988">
    <property type="entry name" value="Transcriptional_repressor_C"/>
</dbReference>
<sequence length="80" mass="9041">MSEPRLSSLHPGDSAIIRAISAEESLHHRLLALGFRIGKEIHMIRTARFRGPLQVRIGTTEVIMRRCDADKIRVSHQTAQ</sequence>
<keyword evidence="1" id="KW-0408">Iron</keyword>
<evidence type="ECO:0000256" key="1">
    <source>
        <dbReference type="ARBA" id="ARBA00023004"/>
    </source>
</evidence>
<accession>A0A2W4QQI9</accession>
<gene>
    <name evidence="3" type="ORF">DM484_22085</name>
</gene>
<proteinExistence type="predicted"/>
<evidence type="ECO:0000313" key="4">
    <source>
        <dbReference type="Proteomes" id="UP000249396"/>
    </source>
</evidence>
<dbReference type="InterPro" id="IPR038157">
    <property type="entry name" value="FeoA_core_dom"/>
</dbReference>
<name>A0A2W4QQI9_9GAMM</name>
<evidence type="ECO:0000259" key="2">
    <source>
        <dbReference type="SMART" id="SM00899"/>
    </source>
</evidence>
<dbReference type="SUPFAM" id="SSF50037">
    <property type="entry name" value="C-terminal domain of transcriptional repressors"/>
    <property type="match status" value="1"/>
</dbReference>